<dbReference type="GO" id="GO:0000981">
    <property type="term" value="F:DNA-binding transcription factor activity, RNA polymerase II-specific"/>
    <property type="evidence" value="ECO:0007669"/>
    <property type="project" value="TreeGrafter"/>
</dbReference>
<feature type="domain" description="C2H2-type" evidence="12">
    <location>
        <begin position="61"/>
        <end position="88"/>
    </location>
</feature>
<feature type="compositionally biased region" description="Acidic residues" evidence="11">
    <location>
        <begin position="193"/>
        <end position="202"/>
    </location>
</feature>
<dbReference type="GO" id="GO:0005634">
    <property type="term" value="C:nucleus"/>
    <property type="evidence" value="ECO:0007669"/>
    <property type="project" value="UniProtKB-SubCell"/>
</dbReference>
<comment type="similarity">
    <text evidence="9">Belongs to the snail C2H2-type zinc-finger protein family.</text>
</comment>
<dbReference type="PROSITE" id="PS00028">
    <property type="entry name" value="ZINC_FINGER_C2H2_1"/>
    <property type="match status" value="4"/>
</dbReference>
<comment type="caution">
    <text evidence="13">The sequence shown here is derived from an EMBL/GenBank/DDBJ whole genome shotgun (WGS) entry which is preliminary data.</text>
</comment>
<keyword evidence="14" id="KW-1185">Reference proteome</keyword>
<protein>
    <submittedName>
        <fullName evidence="13">Zinc finger protein 600</fullName>
    </submittedName>
</protein>
<feature type="domain" description="C2H2-type" evidence="12">
    <location>
        <begin position="119"/>
        <end position="147"/>
    </location>
</feature>
<evidence type="ECO:0000256" key="9">
    <source>
        <dbReference type="ARBA" id="ARBA00037948"/>
    </source>
</evidence>
<feature type="compositionally biased region" description="Low complexity" evidence="11">
    <location>
        <begin position="203"/>
        <end position="216"/>
    </location>
</feature>
<dbReference type="GO" id="GO:0000978">
    <property type="term" value="F:RNA polymerase II cis-regulatory region sequence-specific DNA binding"/>
    <property type="evidence" value="ECO:0007669"/>
    <property type="project" value="TreeGrafter"/>
</dbReference>
<proteinExistence type="inferred from homology"/>
<accession>A0A6A4X9M5</accession>
<evidence type="ECO:0000256" key="4">
    <source>
        <dbReference type="ARBA" id="ARBA00022771"/>
    </source>
</evidence>
<gene>
    <name evidence="13" type="primary">ZNF600_1</name>
    <name evidence="13" type="ORF">FJT64_016594</name>
</gene>
<keyword evidence="6" id="KW-0805">Transcription regulation</keyword>
<evidence type="ECO:0000256" key="11">
    <source>
        <dbReference type="SAM" id="MobiDB-lite"/>
    </source>
</evidence>
<name>A0A6A4X9M5_AMPAM</name>
<dbReference type="Pfam" id="PF00096">
    <property type="entry name" value="zf-C2H2"/>
    <property type="match status" value="1"/>
</dbReference>
<evidence type="ECO:0000256" key="10">
    <source>
        <dbReference type="PROSITE-ProRule" id="PRU00042"/>
    </source>
</evidence>
<sequence>MGAFPCPLCGRSFASKHYLNQHVLAHSGEGGRFRCQQCDKSYLIVSHLADHMSSHSTTYDHLCDVCGRRFKHRKQLRVHAVLHKGIKPYRCDQCSYSASFLSGLARHKKTHAAPDQRPHPCPECPLRFLTRQNLQSHRRRRHRRHSATLLLALAAPAPAPAPAPAGETRTEDGPPAGEDSEIEDDPVRSPTDGDADGAELETDSQSTDTTDQHSSSGFDLSLPPGLARHDAFLEDDDTTSGCRLLDNVTLTVGRPAARTPTPADSCWRRDPTRPRPARRPWQTSCSLRRRRGYWTVRIPERWFWTNECPW</sequence>
<dbReference type="PANTHER" id="PTHR24388">
    <property type="entry name" value="ZINC FINGER PROTEIN"/>
    <property type="match status" value="1"/>
</dbReference>
<dbReference type="InterPro" id="IPR050527">
    <property type="entry name" value="Snail/Krueppel_Znf"/>
</dbReference>
<dbReference type="EMBL" id="VIIS01000144">
    <property type="protein sequence ID" value="KAF0312684.1"/>
    <property type="molecule type" value="Genomic_DNA"/>
</dbReference>
<feature type="region of interest" description="Disordered" evidence="11">
    <location>
        <begin position="155"/>
        <end position="222"/>
    </location>
</feature>
<reference evidence="13 14" key="1">
    <citation type="submission" date="2019-07" db="EMBL/GenBank/DDBJ databases">
        <title>Draft genome assembly of a fouling barnacle, Amphibalanus amphitrite (Darwin, 1854): The first reference genome for Thecostraca.</title>
        <authorList>
            <person name="Kim W."/>
        </authorList>
    </citation>
    <scope>NUCLEOTIDE SEQUENCE [LARGE SCALE GENOMIC DNA]</scope>
    <source>
        <strain evidence="13">SNU_AA5</strain>
        <tissue evidence="13">Soma without cirri and trophi</tissue>
    </source>
</reference>
<evidence type="ECO:0000259" key="12">
    <source>
        <dbReference type="PROSITE" id="PS50157"/>
    </source>
</evidence>
<evidence type="ECO:0000256" key="2">
    <source>
        <dbReference type="ARBA" id="ARBA00022723"/>
    </source>
</evidence>
<dbReference type="Pfam" id="PF13912">
    <property type="entry name" value="zf-C2H2_6"/>
    <property type="match status" value="1"/>
</dbReference>
<dbReference type="Gene3D" id="3.30.160.60">
    <property type="entry name" value="Classic Zinc Finger"/>
    <property type="match status" value="4"/>
</dbReference>
<evidence type="ECO:0000256" key="3">
    <source>
        <dbReference type="ARBA" id="ARBA00022737"/>
    </source>
</evidence>
<dbReference type="SUPFAM" id="SSF57667">
    <property type="entry name" value="beta-beta-alpha zinc fingers"/>
    <property type="match status" value="3"/>
</dbReference>
<dbReference type="PROSITE" id="PS50157">
    <property type="entry name" value="ZINC_FINGER_C2H2_2"/>
    <property type="match status" value="5"/>
</dbReference>
<keyword evidence="2" id="KW-0479">Metal-binding</keyword>
<dbReference type="OrthoDB" id="6330646at2759"/>
<organism evidence="13 14">
    <name type="scientific">Amphibalanus amphitrite</name>
    <name type="common">Striped barnacle</name>
    <name type="synonym">Balanus amphitrite</name>
    <dbReference type="NCBI Taxonomy" id="1232801"/>
    <lineage>
        <taxon>Eukaryota</taxon>
        <taxon>Metazoa</taxon>
        <taxon>Ecdysozoa</taxon>
        <taxon>Arthropoda</taxon>
        <taxon>Crustacea</taxon>
        <taxon>Multicrustacea</taxon>
        <taxon>Cirripedia</taxon>
        <taxon>Thoracica</taxon>
        <taxon>Thoracicalcarea</taxon>
        <taxon>Balanomorpha</taxon>
        <taxon>Balanoidea</taxon>
        <taxon>Balanidae</taxon>
        <taxon>Amphibalaninae</taxon>
        <taxon>Amphibalanus</taxon>
    </lineage>
</organism>
<feature type="domain" description="C2H2-type" evidence="12">
    <location>
        <begin position="4"/>
        <end position="31"/>
    </location>
</feature>
<dbReference type="GO" id="GO:0008270">
    <property type="term" value="F:zinc ion binding"/>
    <property type="evidence" value="ECO:0007669"/>
    <property type="project" value="UniProtKB-KW"/>
</dbReference>
<evidence type="ECO:0000256" key="1">
    <source>
        <dbReference type="ARBA" id="ARBA00004123"/>
    </source>
</evidence>
<evidence type="ECO:0000256" key="6">
    <source>
        <dbReference type="ARBA" id="ARBA00023015"/>
    </source>
</evidence>
<keyword evidence="5" id="KW-0862">Zinc</keyword>
<dbReference type="SMART" id="SM00355">
    <property type="entry name" value="ZnF_C2H2"/>
    <property type="match status" value="5"/>
</dbReference>
<dbReference type="PANTHER" id="PTHR24388:SF104">
    <property type="entry name" value="AT-RICH BINDING PROTEIN-RELATED"/>
    <property type="match status" value="1"/>
</dbReference>
<dbReference type="Proteomes" id="UP000440578">
    <property type="component" value="Unassembled WGS sequence"/>
</dbReference>
<evidence type="ECO:0000256" key="8">
    <source>
        <dbReference type="ARBA" id="ARBA00023242"/>
    </source>
</evidence>
<dbReference type="InterPro" id="IPR013087">
    <property type="entry name" value="Znf_C2H2_type"/>
</dbReference>
<keyword evidence="3" id="KW-0677">Repeat</keyword>
<evidence type="ECO:0000256" key="7">
    <source>
        <dbReference type="ARBA" id="ARBA00023163"/>
    </source>
</evidence>
<comment type="subcellular location">
    <subcellularLocation>
        <location evidence="1">Nucleus</location>
    </subcellularLocation>
</comment>
<feature type="domain" description="C2H2-type" evidence="12">
    <location>
        <begin position="89"/>
        <end position="116"/>
    </location>
</feature>
<evidence type="ECO:0000313" key="14">
    <source>
        <dbReference type="Proteomes" id="UP000440578"/>
    </source>
</evidence>
<dbReference type="FunFam" id="3.30.160.60:FF:000395">
    <property type="entry name" value="zinc finger protein 513"/>
    <property type="match status" value="1"/>
</dbReference>
<keyword evidence="8" id="KW-0539">Nucleus</keyword>
<keyword evidence="7" id="KW-0804">Transcription</keyword>
<feature type="domain" description="C2H2-type" evidence="12">
    <location>
        <begin position="33"/>
        <end position="60"/>
    </location>
</feature>
<evidence type="ECO:0000313" key="13">
    <source>
        <dbReference type="EMBL" id="KAF0312684.1"/>
    </source>
</evidence>
<dbReference type="InterPro" id="IPR036236">
    <property type="entry name" value="Znf_C2H2_sf"/>
</dbReference>
<dbReference type="AlphaFoldDB" id="A0A6A4X9M5"/>
<dbReference type="Pfam" id="PF13894">
    <property type="entry name" value="zf-C2H2_4"/>
    <property type="match status" value="1"/>
</dbReference>
<feature type="region of interest" description="Disordered" evidence="11">
    <location>
        <begin position="255"/>
        <end position="280"/>
    </location>
</feature>
<evidence type="ECO:0000256" key="5">
    <source>
        <dbReference type="ARBA" id="ARBA00022833"/>
    </source>
</evidence>
<keyword evidence="4 10" id="KW-0863">Zinc-finger</keyword>